<feature type="transmembrane region" description="Helical" evidence="10">
    <location>
        <begin position="227"/>
        <end position="248"/>
    </location>
</feature>
<gene>
    <name evidence="12" type="primary">g1134</name>
    <name evidence="12" type="ORF">VP750_LOCUS983</name>
</gene>
<protein>
    <submittedName>
        <fullName evidence="12">G1134 protein</fullName>
    </submittedName>
</protein>
<keyword evidence="4" id="KW-0150">Chloroplast</keyword>
<evidence type="ECO:0000256" key="10">
    <source>
        <dbReference type="SAM" id="Phobius"/>
    </source>
</evidence>
<evidence type="ECO:0000256" key="3">
    <source>
        <dbReference type="ARBA" id="ARBA00006143"/>
    </source>
</evidence>
<organism evidence="12 13">
    <name type="scientific">Coccomyxa viridis</name>
    <dbReference type="NCBI Taxonomy" id="1274662"/>
    <lineage>
        <taxon>Eukaryota</taxon>
        <taxon>Viridiplantae</taxon>
        <taxon>Chlorophyta</taxon>
        <taxon>core chlorophytes</taxon>
        <taxon>Trebouxiophyceae</taxon>
        <taxon>Trebouxiophyceae incertae sedis</taxon>
        <taxon>Coccomyxaceae</taxon>
        <taxon>Coccomyxa</taxon>
    </lineage>
</organism>
<evidence type="ECO:0000256" key="6">
    <source>
        <dbReference type="ARBA" id="ARBA00022692"/>
    </source>
</evidence>
<evidence type="ECO:0000313" key="13">
    <source>
        <dbReference type="Proteomes" id="UP001497392"/>
    </source>
</evidence>
<reference evidence="12 13" key="1">
    <citation type="submission" date="2024-06" db="EMBL/GenBank/DDBJ databases">
        <authorList>
            <person name="Kraege A."/>
            <person name="Thomma B."/>
        </authorList>
    </citation>
    <scope>NUCLEOTIDE SEQUENCE [LARGE SCALE GENOMIC DNA]</scope>
</reference>
<keyword evidence="8 10" id="KW-1133">Transmembrane helix</keyword>
<dbReference type="InterPro" id="IPR051790">
    <property type="entry name" value="Cytochrome_c-biogenesis_DsbD"/>
</dbReference>
<feature type="transmembrane region" description="Helical" evidence="10">
    <location>
        <begin position="86"/>
        <end position="107"/>
    </location>
</feature>
<evidence type="ECO:0000256" key="8">
    <source>
        <dbReference type="ARBA" id="ARBA00022989"/>
    </source>
</evidence>
<feature type="transmembrane region" description="Helical" evidence="10">
    <location>
        <begin position="158"/>
        <end position="184"/>
    </location>
</feature>
<accession>A0ABP1FHA9</accession>
<feature type="transmembrane region" description="Helical" evidence="10">
    <location>
        <begin position="119"/>
        <end position="138"/>
    </location>
</feature>
<keyword evidence="6 10" id="KW-0812">Transmembrane</keyword>
<comment type="caution">
    <text evidence="12">The sequence shown here is derived from an EMBL/GenBank/DDBJ whole genome shotgun (WGS) entry which is preliminary data.</text>
</comment>
<evidence type="ECO:0000256" key="4">
    <source>
        <dbReference type="ARBA" id="ARBA00022528"/>
    </source>
</evidence>
<dbReference type="Pfam" id="PF02683">
    <property type="entry name" value="DsbD_TM"/>
    <property type="match status" value="1"/>
</dbReference>
<evidence type="ECO:0000256" key="1">
    <source>
        <dbReference type="ARBA" id="ARBA00004141"/>
    </source>
</evidence>
<keyword evidence="13" id="KW-1185">Reference proteome</keyword>
<evidence type="ECO:0000256" key="9">
    <source>
        <dbReference type="ARBA" id="ARBA00023136"/>
    </source>
</evidence>
<evidence type="ECO:0000256" key="2">
    <source>
        <dbReference type="ARBA" id="ARBA00004229"/>
    </source>
</evidence>
<dbReference type="InterPro" id="IPR003834">
    <property type="entry name" value="Cyt_c_assmbl_TM_dom"/>
</dbReference>
<dbReference type="Proteomes" id="UP001497392">
    <property type="component" value="Unassembled WGS sequence"/>
</dbReference>
<dbReference type="EMBL" id="CAXHTA020000002">
    <property type="protein sequence ID" value="CAL5219324.1"/>
    <property type="molecule type" value="Genomic_DNA"/>
</dbReference>
<keyword evidence="7" id="KW-0201">Cytochrome c-type biogenesis</keyword>
<feature type="transmembrane region" description="Helical" evidence="10">
    <location>
        <begin position="39"/>
        <end position="66"/>
    </location>
</feature>
<dbReference type="PANTHER" id="PTHR31272">
    <property type="entry name" value="CYTOCHROME C-TYPE BIOGENESIS PROTEIN HI_1454-RELATED"/>
    <property type="match status" value="1"/>
</dbReference>
<dbReference type="PANTHER" id="PTHR31272:SF6">
    <property type="entry name" value="CYTOCHROME C-TYPE BIOGENESIS CCDA-LIKE CHLOROPLASTIC PROTEIN"/>
    <property type="match status" value="1"/>
</dbReference>
<feature type="domain" description="Cytochrome C biogenesis protein transmembrane" evidence="11">
    <location>
        <begin position="38"/>
        <end position="241"/>
    </location>
</feature>
<evidence type="ECO:0000256" key="7">
    <source>
        <dbReference type="ARBA" id="ARBA00022748"/>
    </source>
</evidence>
<evidence type="ECO:0000313" key="12">
    <source>
        <dbReference type="EMBL" id="CAL5219324.1"/>
    </source>
</evidence>
<feature type="transmembrane region" description="Helical" evidence="10">
    <location>
        <begin position="196"/>
        <end position="215"/>
    </location>
</feature>
<comment type="similarity">
    <text evidence="3">Belongs to the DsbD family.</text>
</comment>
<name>A0ABP1FHA9_9CHLO</name>
<proteinExistence type="inferred from homology"/>
<comment type="subcellular location">
    <subcellularLocation>
        <location evidence="1">Membrane</location>
        <topology evidence="1">Multi-pass membrane protein</topology>
    </subcellularLocation>
    <subcellularLocation>
        <location evidence="2">Plastid</location>
        <location evidence="2">Chloroplast</location>
    </subcellularLocation>
</comment>
<evidence type="ECO:0000259" key="11">
    <source>
        <dbReference type="Pfam" id="PF02683"/>
    </source>
</evidence>
<keyword evidence="9 10" id="KW-0472">Membrane</keyword>
<keyword evidence="5" id="KW-0934">Plastid</keyword>
<sequence>MPVSLAAASPPPPDTLYQLTNSMNNLVQQQLSGVSPATFVVIFTAGLLTSLSPCTLSVLPLTLGYIGGYASEGGESKTSETIVRAVSFSFGLATTLALLGVGSSLLGKTYGQIGSGLPIAVALVAIAMGLNLLEVLPLRLPSLDLDVRNVSAPPPLQAYLVGLTFALAASPCSTPVLATLLAYVASSQDPLLGGGLLLAYTTGYVGPLLLAATAAGTLKQLLSLRQYSAWITPASGVLLLSGGTYTLLSRVL</sequence>
<evidence type="ECO:0000256" key="5">
    <source>
        <dbReference type="ARBA" id="ARBA00022640"/>
    </source>
</evidence>